<evidence type="ECO:0000256" key="1">
    <source>
        <dbReference type="ARBA" id="ARBA00000971"/>
    </source>
</evidence>
<dbReference type="InterPro" id="IPR019869">
    <property type="entry name" value="Motility-assoc_PPIase_GldI"/>
</dbReference>
<dbReference type="Gene3D" id="3.10.50.40">
    <property type="match status" value="1"/>
</dbReference>
<sequence>MKNLMYILLITVGMVACKPQEARRPVSNSSGTFIDQSIDRNIKQVAFEEKLIEDIIAKDTANQYIASKNGFWYYYVAKDMAKSTLPQVGDQLVFDYKVDRLDGTPIYTVDEVSPKSYVMDKEEIFTGLRIGLKLMKTGETVTFLFPSHLGFGYYGDKNKIGTNYPLKTTVSLTTLKKENDSIIN</sequence>
<evidence type="ECO:0000313" key="7">
    <source>
        <dbReference type="Proteomes" id="UP001500507"/>
    </source>
</evidence>
<keyword evidence="2 3" id="KW-0697">Rotamase</keyword>
<feature type="domain" description="PPIase FKBP-type" evidence="5">
    <location>
        <begin position="89"/>
        <end position="176"/>
    </location>
</feature>
<dbReference type="NCBIfam" id="TIGR03516">
    <property type="entry name" value="ppisom_GldI"/>
    <property type="match status" value="1"/>
</dbReference>
<dbReference type="RefSeq" id="WP_343767430.1">
    <property type="nucleotide sequence ID" value="NZ_BAAAFG010000016.1"/>
</dbReference>
<evidence type="ECO:0000313" key="6">
    <source>
        <dbReference type="EMBL" id="GAA0873023.1"/>
    </source>
</evidence>
<accession>A0ABN1MJE9</accession>
<evidence type="ECO:0000256" key="3">
    <source>
        <dbReference type="PROSITE-ProRule" id="PRU00277"/>
    </source>
</evidence>
<proteinExistence type="inferred from homology"/>
<comment type="catalytic activity">
    <reaction evidence="1 3 4">
        <text>[protein]-peptidylproline (omega=180) = [protein]-peptidylproline (omega=0)</text>
        <dbReference type="Rhea" id="RHEA:16237"/>
        <dbReference type="Rhea" id="RHEA-COMP:10747"/>
        <dbReference type="Rhea" id="RHEA-COMP:10748"/>
        <dbReference type="ChEBI" id="CHEBI:83833"/>
        <dbReference type="ChEBI" id="CHEBI:83834"/>
        <dbReference type="EC" id="5.2.1.8"/>
    </reaction>
</comment>
<evidence type="ECO:0000259" key="5">
    <source>
        <dbReference type="PROSITE" id="PS50059"/>
    </source>
</evidence>
<dbReference type="PROSITE" id="PS50059">
    <property type="entry name" value="FKBP_PPIASE"/>
    <property type="match status" value="1"/>
</dbReference>
<evidence type="ECO:0000256" key="2">
    <source>
        <dbReference type="ARBA" id="ARBA00023110"/>
    </source>
</evidence>
<dbReference type="InterPro" id="IPR001179">
    <property type="entry name" value="PPIase_FKBP_dom"/>
</dbReference>
<dbReference type="Proteomes" id="UP001500507">
    <property type="component" value="Unassembled WGS sequence"/>
</dbReference>
<evidence type="ECO:0000256" key="4">
    <source>
        <dbReference type="RuleBase" id="RU003915"/>
    </source>
</evidence>
<protein>
    <recommendedName>
        <fullName evidence="4">Peptidyl-prolyl cis-trans isomerase</fullName>
        <ecNumber evidence="4">5.2.1.8</ecNumber>
    </recommendedName>
</protein>
<dbReference type="PROSITE" id="PS51257">
    <property type="entry name" value="PROKAR_LIPOPROTEIN"/>
    <property type="match status" value="1"/>
</dbReference>
<dbReference type="InterPro" id="IPR046357">
    <property type="entry name" value="PPIase_dom_sf"/>
</dbReference>
<name>A0ABN1MJE9_9FLAO</name>
<comment type="similarity">
    <text evidence="4">Belongs to the FKBP-type PPIase family.</text>
</comment>
<organism evidence="6 7">
    <name type="scientific">Gangjinia marincola</name>
    <dbReference type="NCBI Taxonomy" id="578463"/>
    <lineage>
        <taxon>Bacteria</taxon>
        <taxon>Pseudomonadati</taxon>
        <taxon>Bacteroidota</taxon>
        <taxon>Flavobacteriia</taxon>
        <taxon>Flavobacteriales</taxon>
        <taxon>Flavobacteriaceae</taxon>
        <taxon>Gangjinia</taxon>
    </lineage>
</organism>
<gene>
    <name evidence="6" type="primary">gldI</name>
    <name evidence="6" type="ORF">GCM10009117_21700</name>
</gene>
<dbReference type="Pfam" id="PF00254">
    <property type="entry name" value="FKBP_C"/>
    <property type="match status" value="1"/>
</dbReference>
<reference evidence="6 7" key="1">
    <citation type="journal article" date="2019" name="Int. J. Syst. Evol. Microbiol.">
        <title>The Global Catalogue of Microorganisms (GCM) 10K type strain sequencing project: providing services to taxonomists for standard genome sequencing and annotation.</title>
        <authorList>
            <consortium name="The Broad Institute Genomics Platform"/>
            <consortium name="The Broad Institute Genome Sequencing Center for Infectious Disease"/>
            <person name="Wu L."/>
            <person name="Ma J."/>
        </authorList>
    </citation>
    <scope>NUCLEOTIDE SEQUENCE [LARGE SCALE GENOMIC DNA]</scope>
    <source>
        <strain evidence="6 7">JCM 16082</strain>
    </source>
</reference>
<dbReference type="SUPFAM" id="SSF54534">
    <property type="entry name" value="FKBP-like"/>
    <property type="match status" value="1"/>
</dbReference>
<comment type="caution">
    <text evidence="6">The sequence shown here is derived from an EMBL/GenBank/DDBJ whole genome shotgun (WGS) entry which is preliminary data.</text>
</comment>
<keyword evidence="7" id="KW-1185">Reference proteome</keyword>
<dbReference type="EC" id="5.2.1.8" evidence="4"/>
<dbReference type="EMBL" id="BAAAFG010000016">
    <property type="protein sequence ID" value="GAA0873023.1"/>
    <property type="molecule type" value="Genomic_DNA"/>
</dbReference>
<keyword evidence="3 4" id="KW-0413">Isomerase</keyword>